<dbReference type="Proteomes" id="UP000271974">
    <property type="component" value="Unassembled WGS sequence"/>
</dbReference>
<name>A0A433SQI4_ELYCH</name>
<dbReference type="OrthoDB" id="10682086at2759"/>
<reference evidence="1 2" key="1">
    <citation type="submission" date="2019-01" db="EMBL/GenBank/DDBJ databases">
        <title>A draft genome assembly of the solar-powered sea slug Elysia chlorotica.</title>
        <authorList>
            <person name="Cai H."/>
            <person name="Li Q."/>
            <person name="Fang X."/>
            <person name="Li J."/>
            <person name="Curtis N.E."/>
            <person name="Altenburger A."/>
            <person name="Shibata T."/>
            <person name="Feng M."/>
            <person name="Maeda T."/>
            <person name="Schwartz J.A."/>
            <person name="Shigenobu S."/>
            <person name="Lundholm N."/>
            <person name="Nishiyama T."/>
            <person name="Yang H."/>
            <person name="Hasebe M."/>
            <person name="Li S."/>
            <person name="Pierce S.K."/>
            <person name="Wang J."/>
        </authorList>
    </citation>
    <scope>NUCLEOTIDE SEQUENCE [LARGE SCALE GENOMIC DNA]</scope>
    <source>
        <strain evidence="1">EC2010</strain>
        <tissue evidence="1">Whole organism of an adult</tissue>
    </source>
</reference>
<dbReference type="EMBL" id="RQTK01001204">
    <property type="protein sequence ID" value="RUS71485.1"/>
    <property type="molecule type" value="Genomic_DNA"/>
</dbReference>
<proteinExistence type="predicted"/>
<organism evidence="1 2">
    <name type="scientific">Elysia chlorotica</name>
    <name type="common">Eastern emerald elysia</name>
    <name type="synonym">Sea slug</name>
    <dbReference type="NCBI Taxonomy" id="188477"/>
    <lineage>
        <taxon>Eukaryota</taxon>
        <taxon>Metazoa</taxon>
        <taxon>Spiralia</taxon>
        <taxon>Lophotrochozoa</taxon>
        <taxon>Mollusca</taxon>
        <taxon>Gastropoda</taxon>
        <taxon>Heterobranchia</taxon>
        <taxon>Euthyneura</taxon>
        <taxon>Panpulmonata</taxon>
        <taxon>Sacoglossa</taxon>
        <taxon>Placobranchoidea</taxon>
        <taxon>Plakobranchidae</taxon>
        <taxon>Elysia</taxon>
    </lineage>
</organism>
<gene>
    <name evidence="1" type="ORF">EGW08_020736</name>
</gene>
<evidence type="ECO:0000313" key="2">
    <source>
        <dbReference type="Proteomes" id="UP000271974"/>
    </source>
</evidence>
<sequence length="373" mass="42024">MIETSIQILRQYFTVNDTADESTPVAVDDVARSHVKNDDEEHAENTIHNKNFPALSSEAIFSVNKGTASRSLISKDVTSSKHVSDMVRSKEDVTKLCPLEVFYATTRLSTRLKTPESAPGSHFKFVDDSPRLAAMEEEMRFRQMRRKSWEAGIDEWRMRESETIASVTGASSCLESLGRFLMAGVRESVTSQKFSMDSKEEAWLRTKKALHVSPSLFWDGLFIANVALMRRRFVLNYADGLRRAKLSSRGVPWSSRDEHHGIATSLFVSPHVQLYEDTLQELLLSRACRLRTDTQKLAPRGLLVAMVAIIAPYGDPVIEYTADDMPVSSTTLRGLVWNAMSGELYGKMLITELAQPFRINESETDANFKKNCQ</sequence>
<keyword evidence="2" id="KW-1185">Reference proteome</keyword>
<protein>
    <submittedName>
        <fullName evidence="1">Uncharacterized protein</fullName>
    </submittedName>
</protein>
<accession>A0A433SQI4</accession>
<dbReference type="AlphaFoldDB" id="A0A433SQI4"/>
<comment type="caution">
    <text evidence="1">The sequence shown here is derived from an EMBL/GenBank/DDBJ whole genome shotgun (WGS) entry which is preliminary data.</text>
</comment>
<evidence type="ECO:0000313" key="1">
    <source>
        <dbReference type="EMBL" id="RUS71485.1"/>
    </source>
</evidence>